<evidence type="ECO:0000313" key="2">
    <source>
        <dbReference type="Proteomes" id="UP001301216"/>
    </source>
</evidence>
<dbReference type="RefSeq" id="WP_265987020.1">
    <property type="nucleotide sequence ID" value="NZ_JAPHAV010000024.1"/>
</dbReference>
<evidence type="ECO:0000313" key="1">
    <source>
        <dbReference type="EMBL" id="MCX2699288.1"/>
    </source>
</evidence>
<organism evidence="1 2">
    <name type="scientific">Ochrobactrum chromiisoli</name>
    <dbReference type="NCBI Taxonomy" id="2993941"/>
    <lineage>
        <taxon>Bacteria</taxon>
        <taxon>Pseudomonadati</taxon>
        <taxon>Pseudomonadota</taxon>
        <taxon>Alphaproteobacteria</taxon>
        <taxon>Hyphomicrobiales</taxon>
        <taxon>Brucellaceae</taxon>
        <taxon>Brucella/Ochrobactrum group</taxon>
        <taxon>Ochrobactrum</taxon>
    </lineage>
</organism>
<proteinExistence type="predicted"/>
<dbReference type="Proteomes" id="UP001301216">
    <property type="component" value="Unassembled WGS sequence"/>
</dbReference>
<reference evidence="1 2" key="1">
    <citation type="submission" date="2022-11" db="EMBL/GenBank/DDBJ databases">
        <title>Brucella sp. YY2X, whole genome shotgun sequencing project.</title>
        <authorList>
            <person name="Yang Y."/>
        </authorList>
    </citation>
    <scope>NUCLEOTIDE SEQUENCE [LARGE SCALE GENOMIC DNA]</scope>
    <source>
        <strain evidence="1 2">YY2X</strain>
    </source>
</reference>
<name>A0ABT3QUL6_9HYPH</name>
<keyword evidence="2" id="KW-1185">Reference proteome</keyword>
<sequence>MAENISPFAVSGAVDPGKIRVVLFSSNRLVHISLSDLIKPLTDEINDLKTRLSALEG</sequence>
<accession>A0ABT3QUL6</accession>
<protein>
    <submittedName>
        <fullName evidence="1">Uncharacterized protein</fullName>
    </submittedName>
</protein>
<dbReference type="EMBL" id="JAPHAV010000024">
    <property type="protein sequence ID" value="MCX2699288.1"/>
    <property type="molecule type" value="Genomic_DNA"/>
</dbReference>
<comment type="caution">
    <text evidence="1">The sequence shown here is derived from an EMBL/GenBank/DDBJ whole genome shotgun (WGS) entry which is preliminary data.</text>
</comment>
<gene>
    <name evidence="1" type="ORF">OPR82_21525</name>
</gene>